<feature type="domain" description="RRM" evidence="8">
    <location>
        <begin position="6"/>
        <end position="88"/>
    </location>
</feature>
<evidence type="ECO:0000256" key="2">
    <source>
        <dbReference type="ARBA" id="ARBA00004906"/>
    </source>
</evidence>
<dbReference type="RefSeq" id="XP_008295430.1">
    <property type="nucleotide sequence ID" value="XM_008297208.1"/>
</dbReference>
<feature type="compositionally biased region" description="Basic and acidic residues" evidence="7">
    <location>
        <begin position="180"/>
        <end position="189"/>
    </location>
</feature>
<gene>
    <name evidence="10 11 12" type="primary">LOC103368751</name>
</gene>
<dbReference type="InterPro" id="IPR057051">
    <property type="entry name" value="PARP14_RPM_1"/>
</dbReference>
<dbReference type="PROSITE" id="PS50102">
    <property type="entry name" value="RRM"/>
    <property type="match status" value="1"/>
</dbReference>
<dbReference type="Gene3D" id="3.30.70.330">
    <property type="match status" value="1"/>
</dbReference>
<evidence type="ECO:0000313" key="11">
    <source>
        <dbReference type="RefSeq" id="XP_008295431.1"/>
    </source>
</evidence>
<evidence type="ECO:0000256" key="5">
    <source>
        <dbReference type="ARBA" id="ARBA00022723"/>
    </source>
</evidence>
<feature type="region of interest" description="Disordered" evidence="7">
    <location>
        <begin position="749"/>
        <end position="773"/>
    </location>
</feature>
<reference evidence="10 11" key="1">
    <citation type="submission" date="2025-04" db="UniProtKB">
        <authorList>
            <consortium name="RefSeq"/>
        </authorList>
    </citation>
    <scope>IDENTIFICATION</scope>
</reference>
<feature type="region of interest" description="Disordered" evidence="7">
    <location>
        <begin position="536"/>
        <end position="597"/>
    </location>
</feature>
<dbReference type="GO" id="GO:0007219">
    <property type="term" value="P:Notch signaling pathway"/>
    <property type="evidence" value="ECO:0007669"/>
    <property type="project" value="InterPro"/>
</dbReference>
<dbReference type="GeneID" id="103368751"/>
<evidence type="ECO:0000313" key="9">
    <source>
        <dbReference type="Proteomes" id="UP000694891"/>
    </source>
</evidence>
<dbReference type="Gene3D" id="3.30.390.130">
    <property type="match status" value="1"/>
</dbReference>
<evidence type="ECO:0000259" key="8">
    <source>
        <dbReference type="PROSITE" id="PS50102"/>
    </source>
</evidence>
<dbReference type="InterPro" id="IPR012677">
    <property type="entry name" value="Nucleotide-bd_a/b_plait_sf"/>
</dbReference>
<evidence type="ECO:0000256" key="3">
    <source>
        <dbReference type="ARBA" id="ARBA00012483"/>
    </source>
</evidence>
<keyword evidence="9" id="KW-1185">Reference proteome</keyword>
<sequence>MAEAGRTVRVSGLPTDIEDARLKDKLLIHFLRSGNGGGEIDAVVIVKATPPAALITFEDRGVAQSVIQRSRHILEVDGKKYKLTATEHRESLDPDQVILSLSATVDYSKLPGGIVALTSIRKSHRDVQINYSATEGCCTLCGSYSEVQAALAQILGGTESAESEDQPAPSGNLSLQIAQKPHESEDQTRKPNKQREKRHPDRPSDEFSSGSHRDLTPGGYDWEDNGQTDGAALQLPSTSEEDFSLILDADMFQYLQKHCQKEYQQILSQYGVDVVDVTNQGLTTLFLQIAAAAREGGREWGRLKLAKKAISQLYEENEAKTRRAQLPKSILSPRGGLPRALEILSVRLPKILLNEDDRNIYIVGSSSDVADAKHFLLLDHIKVRDKKEEDVGSLLRFPSYDSGSSAHAGEERLTTVGSIEDQILRSEEDEKRAEGARRYKLAARFKDSALTGLGSRPSDFTLRSNPSSSRQTRPGPMLGRDVLSEPAGISGEAVSQAQNTGGDILFKSALPSLASTQHKTSLDLIDARPKTSLFSTPLSSLSGVTAPPPIGSGSSLKRASSFSGTPQQKAQVMSQMSKDDSSKSTIRARGRSSSFSNRTGREKIEVYNADLTVSRVMWQHIKEAYSTRVENLTSDVQMKESCSEGSRDLTVTVRGADSSIVTSCQFGLQKLIDVVGLDFSVQKLHLSELGITDTADETLQACCSEVRSRFKKVTIQTLKKTLFLLGPKQLCSQVGATLREVFSGTLAQSPEQHHLSNSSNSSSSSEINEAKSTGHSQLMLENQTAEGTGSSRSQGWKTTYRSDFGEKEAVNGSFSQPLVRKDHVIREKVKIAAAVESDAQKSESLVSYFAAGNNTTAQRVNGVGLTSTCSEKEETQTDSAGQRQNTEIQDTCICVCGKTGTSVVRTKCGVSMCSKCLETVHTNCRVCPKTEQVPWGIRGKMIQTRLQFSVPGHSKVETTKITYCIPDGIQGEGHPSPGKPFQGGTFEAYLPDNQKAKRLVPRLEKAFRQGLTFTVTGKDAKARVTWDCIPHKTSLQGGKSGSGYPDSSYLTRLSEVLTSKGIEDPATKSQE</sequence>
<dbReference type="RefSeq" id="XP_008295432.1">
    <property type="nucleotide sequence ID" value="XM_008297210.1"/>
</dbReference>
<dbReference type="GO" id="GO:0016567">
    <property type="term" value="P:protein ubiquitination"/>
    <property type="evidence" value="ECO:0007669"/>
    <property type="project" value="InterPro"/>
</dbReference>
<evidence type="ECO:0000313" key="12">
    <source>
        <dbReference type="RefSeq" id="XP_008295432.1"/>
    </source>
</evidence>
<feature type="compositionally biased region" description="Low complexity" evidence="7">
    <location>
        <begin position="756"/>
        <end position="765"/>
    </location>
</feature>
<dbReference type="GO" id="GO:0003723">
    <property type="term" value="F:RNA binding"/>
    <property type="evidence" value="ECO:0007669"/>
    <property type="project" value="UniProtKB-UniRule"/>
</dbReference>
<dbReference type="Pfam" id="PF18102">
    <property type="entry name" value="DTC"/>
    <property type="match status" value="1"/>
</dbReference>
<dbReference type="Pfam" id="PF23222">
    <property type="entry name" value="RRM_PARP14_1"/>
    <property type="match status" value="1"/>
</dbReference>
<feature type="compositionally biased region" description="Basic and acidic residues" evidence="7">
    <location>
        <begin position="198"/>
        <end position="215"/>
    </location>
</feature>
<feature type="compositionally biased region" description="Polar residues" evidence="7">
    <location>
        <begin position="552"/>
        <end position="570"/>
    </location>
</feature>
<dbReference type="InterPro" id="IPR039399">
    <property type="entry name" value="Deltex_C_sf"/>
</dbReference>
<comment type="catalytic activity">
    <reaction evidence="1">
        <text>S-ubiquitinyl-[E2 ubiquitin-conjugating enzyme]-L-cysteine + [acceptor protein]-L-lysine = [E2 ubiquitin-conjugating enzyme]-L-cysteine + N(6)-ubiquitinyl-[acceptor protein]-L-lysine.</text>
        <dbReference type="EC" id="2.3.2.27"/>
    </reaction>
</comment>
<dbReference type="PANTHER" id="PTHR12622">
    <property type="entry name" value="DELTEX-RELATED"/>
    <property type="match status" value="1"/>
</dbReference>
<dbReference type="GO" id="GO:0046872">
    <property type="term" value="F:metal ion binding"/>
    <property type="evidence" value="ECO:0007669"/>
    <property type="project" value="UniProtKB-KW"/>
</dbReference>
<dbReference type="Proteomes" id="UP000694891">
    <property type="component" value="Unplaced"/>
</dbReference>
<dbReference type="RefSeq" id="XP_008295431.1">
    <property type="nucleotide sequence ID" value="XM_008297209.1"/>
</dbReference>
<evidence type="ECO:0000256" key="1">
    <source>
        <dbReference type="ARBA" id="ARBA00000900"/>
    </source>
</evidence>
<dbReference type="InterPro" id="IPR039396">
    <property type="entry name" value="Deltex_C"/>
</dbReference>
<protein>
    <recommendedName>
        <fullName evidence="3">RING-type E3 ubiquitin transferase</fullName>
        <ecNumber evidence="3">2.3.2.27</ecNumber>
    </recommendedName>
</protein>
<comment type="pathway">
    <text evidence="2">Protein modification; protein ubiquitination.</text>
</comment>
<accession>A0A9Y4TSB9</accession>
<dbReference type="AlphaFoldDB" id="A0A9Y4TSB9"/>
<keyword evidence="5" id="KW-0479">Metal-binding</keyword>
<dbReference type="EC" id="2.3.2.27" evidence="3"/>
<evidence type="ECO:0000256" key="4">
    <source>
        <dbReference type="ARBA" id="ARBA00022679"/>
    </source>
</evidence>
<proteinExistence type="predicted"/>
<keyword evidence="4" id="KW-0808">Transferase</keyword>
<dbReference type="InterPro" id="IPR000504">
    <property type="entry name" value="RRM_dom"/>
</dbReference>
<keyword evidence="6" id="KW-0694">RNA-binding</keyword>
<organism evidence="9 12">
    <name type="scientific">Stegastes partitus</name>
    <name type="common">bicolor damselfish</name>
    <dbReference type="NCBI Taxonomy" id="144197"/>
    <lineage>
        <taxon>Eukaryota</taxon>
        <taxon>Metazoa</taxon>
        <taxon>Chordata</taxon>
        <taxon>Craniata</taxon>
        <taxon>Vertebrata</taxon>
        <taxon>Euteleostomi</taxon>
        <taxon>Actinopterygii</taxon>
        <taxon>Neopterygii</taxon>
        <taxon>Teleostei</taxon>
        <taxon>Neoteleostei</taxon>
        <taxon>Acanthomorphata</taxon>
        <taxon>Ovalentaria</taxon>
        <taxon>Pomacentridae</taxon>
        <taxon>Stegastes</taxon>
    </lineage>
</organism>
<feature type="region of interest" description="Disordered" evidence="7">
    <location>
        <begin position="178"/>
        <end position="233"/>
    </location>
</feature>
<name>A0A9Y4TSB9_9TELE</name>
<evidence type="ECO:0000256" key="7">
    <source>
        <dbReference type="SAM" id="MobiDB-lite"/>
    </source>
</evidence>
<evidence type="ECO:0000256" key="6">
    <source>
        <dbReference type="PROSITE-ProRule" id="PRU00176"/>
    </source>
</evidence>
<dbReference type="GO" id="GO:0061630">
    <property type="term" value="F:ubiquitin protein ligase activity"/>
    <property type="evidence" value="ECO:0007669"/>
    <property type="project" value="UniProtKB-EC"/>
</dbReference>
<feature type="compositionally biased region" description="Polar residues" evidence="7">
    <location>
        <begin position="461"/>
        <end position="472"/>
    </location>
</feature>
<feature type="region of interest" description="Disordered" evidence="7">
    <location>
        <begin position="455"/>
        <end position="484"/>
    </location>
</feature>
<evidence type="ECO:0000313" key="10">
    <source>
        <dbReference type="RefSeq" id="XP_008295430.1"/>
    </source>
</evidence>
<dbReference type="InterPro" id="IPR039398">
    <property type="entry name" value="Deltex_fam"/>
</dbReference>